<reference evidence="2 3" key="1">
    <citation type="journal article" date="2014" name="Int. J. Syst. Evol. Microbiol.">
        <title>Complete genome sequence of Corynebacterium casei LMG S-19264T (=DSM 44701T), isolated from a smear-ripened cheese.</title>
        <authorList>
            <consortium name="US DOE Joint Genome Institute (JGI-PGF)"/>
            <person name="Walter F."/>
            <person name="Albersmeier A."/>
            <person name="Kalinowski J."/>
            <person name="Ruckert C."/>
        </authorList>
    </citation>
    <scope>NUCLEOTIDE SEQUENCE [LARGE SCALE GENOMIC DNA]</scope>
    <source>
        <strain evidence="2 3">CGMCC 4.7206</strain>
    </source>
</reference>
<evidence type="ECO:0000256" key="1">
    <source>
        <dbReference type="SAM" id="Phobius"/>
    </source>
</evidence>
<sequence length="63" mass="6786">MWLVCVVVFLSVVLLLLVQFFLGVLVLVLVAQVTLVRPVAVVVVVTPLLRGDLCGDGRELARG</sequence>
<evidence type="ECO:0000313" key="2">
    <source>
        <dbReference type="EMBL" id="GGI83054.1"/>
    </source>
</evidence>
<proteinExistence type="predicted"/>
<feature type="transmembrane region" description="Helical" evidence="1">
    <location>
        <begin position="6"/>
        <end position="30"/>
    </location>
</feature>
<name>A0A917JSE3_9PSEU</name>
<dbReference type="AlphaFoldDB" id="A0A917JSE3"/>
<dbReference type="EMBL" id="BMMT01000005">
    <property type="protein sequence ID" value="GGI83054.1"/>
    <property type="molecule type" value="Genomic_DNA"/>
</dbReference>
<gene>
    <name evidence="2" type="ORF">GCM10011581_20400</name>
</gene>
<keyword evidence="1" id="KW-0472">Membrane</keyword>
<accession>A0A917JSE3</accession>
<evidence type="ECO:0000313" key="3">
    <source>
        <dbReference type="Proteomes" id="UP000597989"/>
    </source>
</evidence>
<comment type="caution">
    <text evidence="2">The sequence shown here is derived from an EMBL/GenBank/DDBJ whole genome shotgun (WGS) entry which is preliminary data.</text>
</comment>
<keyword evidence="1" id="KW-1133">Transmembrane helix</keyword>
<organism evidence="2 3">
    <name type="scientific">Saccharopolyspora thermophila</name>
    <dbReference type="NCBI Taxonomy" id="89367"/>
    <lineage>
        <taxon>Bacteria</taxon>
        <taxon>Bacillati</taxon>
        <taxon>Actinomycetota</taxon>
        <taxon>Actinomycetes</taxon>
        <taxon>Pseudonocardiales</taxon>
        <taxon>Pseudonocardiaceae</taxon>
        <taxon>Saccharopolyspora</taxon>
    </lineage>
</organism>
<keyword evidence="1" id="KW-0812">Transmembrane</keyword>
<dbReference type="Proteomes" id="UP000597989">
    <property type="component" value="Unassembled WGS sequence"/>
</dbReference>
<protein>
    <submittedName>
        <fullName evidence="2">Uncharacterized protein</fullName>
    </submittedName>
</protein>